<proteinExistence type="inferred from homology"/>
<evidence type="ECO:0000256" key="1">
    <source>
        <dbReference type="ARBA" id="ARBA00010759"/>
    </source>
</evidence>
<dbReference type="PRINTS" id="PR01576">
    <property type="entry name" value="PDEFORMYLASE"/>
</dbReference>
<reference evidence="2 3" key="1">
    <citation type="journal article" date="2015" name="Nature">
        <title>rRNA introns, odd ribosomes, and small enigmatic genomes across a large radiation of phyla.</title>
        <authorList>
            <person name="Brown C.T."/>
            <person name="Hug L.A."/>
            <person name="Thomas B.C."/>
            <person name="Sharon I."/>
            <person name="Castelle C.J."/>
            <person name="Singh A."/>
            <person name="Wilkins M.J."/>
            <person name="Williams K.H."/>
            <person name="Banfield J.F."/>
        </authorList>
    </citation>
    <scope>NUCLEOTIDE SEQUENCE [LARGE SCALE GENOMIC DNA]</scope>
</reference>
<dbReference type="Proteomes" id="UP000033854">
    <property type="component" value="Unassembled WGS sequence"/>
</dbReference>
<dbReference type="EMBL" id="LCDA01000002">
    <property type="protein sequence ID" value="KKS43194.1"/>
    <property type="molecule type" value="Genomic_DNA"/>
</dbReference>
<dbReference type="AlphaFoldDB" id="A0A0G0Z359"/>
<evidence type="ECO:0000313" key="3">
    <source>
        <dbReference type="Proteomes" id="UP000033854"/>
    </source>
</evidence>
<dbReference type="GO" id="GO:0042586">
    <property type="term" value="F:peptide deformylase activity"/>
    <property type="evidence" value="ECO:0007669"/>
    <property type="project" value="InterPro"/>
</dbReference>
<protein>
    <submittedName>
        <fullName evidence="2">Peptide deformylase</fullName>
    </submittedName>
</protein>
<evidence type="ECO:0000313" key="2">
    <source>
        <dbReference type="EMBL" id="KKS43194.1"/>
    </source>
</evidence>
<gene>
    <name evidence="2" type="ORF">UV06_C0002G0096</name>
</gene>
<dbReference type="PATRIC" id="fig|1618378.3.peg.345"/>
<sequence>MIKTLKSAKDPEGVGLAATQVGINRRLFIIIFNNIPEIFINPELKNFSKATLFDVHTRSKDRWLEGCLSVPRLWGAVNRPYSVEVDYLTPLGDKLEKRHRKFEDADASYIQHENDHLNGILFTDRILEQGGEILRETPSGLTPIEM</sequence>
<dbReference type="PIRSF" id="PIRSF004749">
    <property type="entry name" value="Pep_def"/>
    <property type="match status" value="1"/>
</dbReference>
<name>A0A0G0Z359_9BACT</name>
<organism evidence="2 3">
    <name type="scientific">Candidatus Collierbacteria bacterium GW2011_GWA2_42_17</name>
    <dbReference type="NCBI Taxonomy" id="1618378"/>
    <lineage>
        <taxon>Bacteria</taxon>
        <taxon>Candidatus Collieribacteriota</taxon>
    </lineage>
</organism>
<dbReference type="InterPro" id="IPR036821">
    <property type="entry name" value="Peptide_deformylase_sf"/>
</dbReference>
<dbReference type="InterPro" id="IPR023635">
    <property type="entry name" value="Peptide_deformylase"/>
</dbReference>
<dbReference type="PANTHER" id="PTHR10458:SF22">
    <property type="entry name" value="PEPTIDE DEFORMYLASE"/>
    <property type="match status" value="1"/>
</dbReference>
<comment type="similarity">
    <text evidence="1">Belongs to the polypeptide deformylase family.</text>
</comment>
<comment type="caution">
    <text evidence="2">The sequence shown here is derived from an EMBL/GenBank/DDBJ whole genome shotgun (WGS) entry which is preliminary data.</text>
</comment>
<accession>A0A0G0Z359</accession>
<dbReference type="Pfam" id="PF01327">
    <property type="entry name" value="Pep_deformylase"/>
    <property type="match status" value="1"/>
</dbReference>
<dbReference type="SUPFAM" id="SSF56420">
    <property type="entry name" value="Peptide deformylase"/>
    <property type="match status" value="1"/>
</dbReference>
<dbReference type="Gene3D" id="3.90.45.10">
    <property type="entry name" value="Peptide deformylase"/>
    <property type="match status" value="1"/>
</dbReference>
<dbReference type="PANTHER" id="PTHR10458">
    <property type="entry name" value="PEPTIDE DEFORMYLASE"/>
    <property type="match status" value="1"/>
</dbReference>